<reference evidence="1 2" key="1">
    <citation type="submission" date="2017-05" db="EMBL/GenBank/DDBJ databases">
        <title>High clonality and local adaptation shapes Vibrionaceae linages within an endangered oasis.</title>
        <authorList>
            <person name="Vazquez-Rosas-Landa M."/>
        </authorList>
    </citation>
    <scope>NUCLEOTIDE SEQUENCE [LARGE SCALE GENOMIC DNA]</scope>
    <source>
        <strain evidence="1 2">P46_P4S1P180</strain>
    </source>
</reference>
<sequence length="78" mass="8071">MKIDLSQASTAKGIALVSATGFALATGNTELLTAAISAEGVQYGGIIGTVVPAALGVWETFRDEKKNGGISDFNRSRR</sequence>
<dbReference type="Proteomes" id="UP000465712">
    <property type="component" value="Unassembled WGS sequence"/>
</dbReference>
<comment type="caution">
    <text evidence="1">The sequence shown here is derived from an EMBL/GenBank/DDBJ whole genome shotgun (WGS) entry which is preliminary data.</text>
</comment>
<dbReference type="AlphaFoldDB" id="A0A7X4W9A8"/>
<proteinExistence type="predicted"/>
<accession>A0A7X4W9A8</accession>
<evidence type="ECO:0000313" key="2">
    <source>
        <dbReference type="Proteomes" id="UP000465712"/>
    </source>
</evidence>
<protein>
    <recommendedName>
        <fullName evidence="3">Holin</fullName>
    </recommendedName>
</protein>
<name>A0A7X4W9A8_9GAMM</name>
<dbReference type="EMBL" id="WXWW01000078">
    <property type="protein sequence ID" value="NAW64514.1"/>
    <property type="molecule type" value="Genomic_DNA"/>
</dbReference>
<evidence type="ECO:0000313" key="1">
    <source>
        <dbReference type="EMBL" id="NAW64514.1"/>
    </source>
</evidence>
<evidence type="ECO:0008006" key="3">
    <source>
        <dbReference type="Google" id="ProtNLM"/>
    </source>
</evidence>
<gene>
    <name evidence="1" type="ORF">CAG72_04720</name>
</gene>
<organism evidence="1 2">
    <name type="scientific">Photobacterium halotolerans</name>
    <dbReference type="NCBI Taxonomy" id="265726"/>
    <lineage>
        <taxon>Bacteria</taxon>
        <taxon>Pseudomonadati</taxon>
        <taxon>Pseudomonadota</taxon>
        <taxon>Gammaproteobacteria</taxon>
        <taxon>Vibrionales</taxon>
        <taxon>Vibrionaceae</taxon>
        <taxon>Photobacterium</taxon>
    </lineage>
</organism>